<evidence type="ECO:0000256" key="4">
    <source>
        <dbReference type="ARBA" id="ARBA00023136"/>
    </source>
</evidence>
<feature type="transmembrane region" description="Helical" evidence="7">
    <location>
        <begin position="256"/>
        <end position="279"/>
    </location>
</feature>
<comment type="similarity">
    <text evidence="5">Belongs to the SAT4 family.</text>
</comment>
<keyword evidence="10" id="KW-1185">Reference proteome</keyword>
<feature type="transmembrane region" description="Helical" evidence="7">
    <location>
        <begin position="178"/>
        <end position="204"/>
    </location>
</feature>
<dbReference type="AlphaFoldDB" id="A0A6A5XCZ6"/>
<keyword evidence="2 7" id="KW-0812">Transmembrane</keyword>
<protein>
    <recommendedName>
        <fullName evidence="8">Rhodopsin domain-containing protein</fullName>
    </recommendedName>
</protein>
<feature type="compositionally biased region" description="Low complexity" evidence="6">
    <location>
        <begin position="304"/>
        <end position="319"/>
    </location>
</feature>
<dbReference type="GO" id="GO:0016020">
    <property type="term" value="C:membrane"/>
    <property type="evidence" value="ECO:0007669"/>
    <property type="project" value="UniProtKB-SubCell"/>
</dbReference>
<organism evidence="9 10">
    <name type="scientific">Aaosphaeria arxii CBS 175.79</name>
    <dbReference type="NCBI Taxonomy" id="1450172"/>
    <lineage>
        <taxon>Eukaryota</taxon>
        <taxon>Fungi</taxon>
        <taxon>Dikarya</taxon>
        <taxon>Ascomycota</taxon>
        <taxon>Pezizomycotina</taxon>
        <taxon>Dothideomycetes</taxon>
        <taxon>Pleosporomycetidae</taxon>
        <taxon>Pleosporales</taxon>
        <taxon>Pleosporales incertae sedis</taxon>
        <taxon>Aaosphaeria</taxon>
    </lineage>
</organism>
<keyword evidence="4 7" id="KW-0472">Membrane</keyword>
<accession>A0A6A5XCZ6</accession>
<dbReference type="EMBL" id="ML978075">
    <property type="protein sequence ID" value="KAF2010743.1"/>
    <property type="molecule type" value="Genomic_DNA"/>
</dbReference>
<keyword evidence="3 7" id="KW-1133">Transmembrane helix</keyword>
<feature type="transmembrane region" description="Helical" evidence="7">
    <location>
        <begin position="12"/>
        <end position="33"/>
    </location>
</feature>
<feature type="region of interest" description="Disordered" evidence="6">
    <location>
        <begin position="303"/>
        <end position="327"/>
    </location>
</feature>
<feature type="transmembrane region" description="Helical" evidence="7">
    <location>
        <begin position="132"/>
        <end position="151"/>
    </location>
</feature>
<evidence type="ECO:0000256" key="5">
    <source>
        <dbReference type="ARBA" id="ARBA00038359"/>
    </source>
</evidence>
<dbReference type="PANTHER" id="PTHR33048">
    <property type="entry name" value="PTH11-LIKE INTEGRAL MEMBRANE PROTEIN (AFU_ORTHOLOGUE AFUA_5G11245)"/>
    <property type="match status" value="1"/>
</dbReference>
<evidence type="ECO:0000256" key="3">
    <source>
        <dbReference type="ARBA" id="ARBA00022989"/>
    </source>
</evidence>
<dbReference type="OrthoDB" id="5393606at2759"/>
<evidence type="ECO:0000256" key="2">
    <source>
        <dbReference type="ARBA" id="ARBA00022692"/>
    </source>
</evidence>
<comment type="subcellular location">
    <subcellularLocation>
        <location evidence="1">Membrane</location>
        <topology evidence="1">Multi-pass membrane protein</topology>
    </subcellularLocation>
</comment>
<dbReference type="InterPro" id="IPR052337">
    <property type="entry name" value="SAT4-like"/>
</dbReference>
<sequence length="389" mass="42978">MAPIYYETGGHLIAASISLAVVNVIAVATKFWVRLRFKQPLLADDWLLVPATILSIVIGSMLSYGASKHTLGRLTSIPTGVENHAELEMARLIEARKIQYPFLFLHPLAMGLVRCSFLFLYLRIFSINRPRVLVIASIYVVLAWSLSFFFAEVFQCGTHFRSNWGATPVFAAHCPKTLMILFINFLTSAILDIYILILPMPFILKLKLNVVKKVGVMSILIVGSSTVVASVLRLAIMGPRALIKQNGRALTVEMRSASLASTMYWGMVELGTAIFVACLPTIQKLFRPQDGAGLLSRLGATWASSNPKSHTTSSSSPSFESKHTGRPRINVDRTVDIAYDETDRDNRPILYGVDNAWTKCSRKSEDTSDIELQSGLARSAVYVETRAGC</sequence>
<evidence type="ECO:0000256" key="6">
    <source>
        <dbReference type="SAM" id="MobiDB-lite"/>
    </source>
</evidence>
<feature type="domain" description="Rhodopsin" evidence="8">
    <location>
        <begin position="30"/>
        <end position="287"/>
    </location>
</feature>
<feature type="transmembrane region" description="Helical" evidence="7">
    <location>
        <begin position="98"/>
        <end position="120"/>
    </location>
</feature>
<name>A0A6A5XCZ6_9PLEO</name>
<dbReference type="Pfam" id="PF20684">
    <property type="entry name" value="Fung_rhodopsin"/>
    <property type="match status" value="1"/>
</dbReference>
<dbReference type="InterPro" id="IPR049326">
    <property type="entry name" value="Rhodopsin_dom_fungi"/>
</dbReference>
<dbReference type="PANTHER" id="PTHR33048:SF157">
    <property type="entry name" value="INTEGRAL MEMBRANE PROTEIN"/>
    <property type="match status" value="1"/>
</dbReference>
<evidence type="ECO:0000313" key="9">
    <source>
        <dbReference type="EMBL" id="KAF2010743.1"/>
    </source>
</evidence>
<dbReference type="Proteomes" id="UP000799778">
    <property type="component" value="Unassembled WGS sequence"/>
</dbReference>
<evidence type="ECO:0000259" key="8">
    <source>
        <dbReference type="Pfam" id="PF20684"/>
    </source>
</evidence>
<evidence type="ECO:0000313" key="10">
    <source>
        <dbReference type="Proteomes" id="UP000799778"/>
    </source>
</evidence>
<dbReference type="GeneID" id="54288589"/>
<proteinExistence type="inferred from homology"/>
<gene>
    <name evidence="9" type="ORF">BU24DRAFT_45247</name>
</gene>
<dbReference type="RefSeq" id="XP_033379082.1">
    <property type="nucleotide sequence ID" value="XM_033531192.1"/>
</dbReference>
<reference evidence="9" key="1">
    <citation type="journal article" date="2020" name="Stud. Mycol.">
        <title>101 Dothideomycetes genomes: a test case for predicting lifestyles and emergence of pathogens.</title>
        <authorList>
            <person name="Haridas S."/>
            <person name="Albert R."/>
            <person name="Binder M."/>
            <person name="Bloem J."/>
            <person name="Labutti K."/>
            <person name="Salamov A."/>
            <person name="Andreopoulos B."/>
            <person name="Baker S."/>
            <person name="Barry K."/>
            <person name="Bills G."/>
            <person name="Bluhm B."/>
            <person name="Cannon C."/>
            <person name="Castanera R."/>
            <person name="Culley D."/>
            <person name="Daum C."/>
            <person name="Ezra D."/>
            <person name="Gonzalez J."/>
            <person name="Henrissat B."/>
            <person name="Kuo A."/>
            <person name="Liang C."/>
            <person name="Lipzen A."/>
            <person name="Lutzoni F."/>
            <person name="Magnuson J."/>
            <person name="Mondo S."/>
            <person name="Nolan M."/>
            <person name="Ohm R."/>
            <person name="Pangilinan J."/>
            <person name="Park H.-J."/>
            <person name="Ramirez L."/>
            <person name="Alfaro M."/>
            <person name="Sun H."/>
            <person name="Tritt A."/>
            <person name="Yoshinaga Y."/>
            <person name="Zwiers L.-H."/>
            <person name="Turgeon B."/>
            <person name="Goodwin S."/>
            <person name="Spatafora J."/>
            <person name="Crous P."/>
            <person name="Grigoriev I."/>
        </authorList>
    </citation>
    <scope>NUCLEOTIDE SEQUENCE</scope>
    <source>
        <strain evidence="9">CBS 175.79</strain>
    </source>
</reference>
<evidence type="ECO:0000256" key="1">
    <source>
        <dbReference type="ARBA" id="ARBA00004141"/>
    </source>
</evidence>
<feature type="transmembrane region" description="Helical" evidence="7">
    <location>
        <begin position="45"/>
        <end position="66"/>
    </location>
</feature>
<evidence type="ECO:0000256" key="7">
    <source>
        <dbReference type="SAM" id="Phobius"/>
    </source>
</evidence>
<feature type="transmembrane region" description="Helical" evidence="7">
    <location>
        <begin position="216"/>
        <end position="236"/>
    </location>
</feature>